<dbReference type="Gene3D" id="1.10.510.10">
    <property type="entry name" value="Transferase(Phosphotransferase) domain 1"/>
    <property type="match status" value="1"/>
</dbReference>
<keyword evidence="7" id="KW-1133">Transmembrane helix</keyword>
<dbReference type="Proteomes" id="UP001217838">
    <property type="component" value="Unassembled WGS sequence"/>
</dbReference>
<evidence type="ECO:0000313" key="10">
    <source>
        <dbReference type="Proteomes" id="UP001217838"/>
    </source>
</evidence>
<proteinExistence type="predicted"/>
<sequence length="957" mass="102467">MALAATSQQRIHLETADVTAHDQPGASGEFSAAPLPRPDLARDPEHQVHKAALASELFDQPPQVVQLAHYRIIRQLGHGSMGTVYLADDDRLGRQVALKLLHDEQHLPRLRREAHALARLSHPNVVQVFHVGSAGGRGFVAMEYVPGQTLHAWLRQSRRPWREVLAVFLAAGRGLAAVHAAGLVHRDFKPSNLVLGDDGRARVFDFGLARSIDADDDAPASSGLPDAALTNALTQTGILVGTPAYMALEQFRGEVCDARGDQFSFCVALFEALYGVRPYDGPTVADLHRALDRGQPVAPPIDAQVPAWLHTAVIRGLARDPADRWPSMTALLAELGRDRDGARRRRWLGAAIAGLGALALGLAAPYVQQHRLARACEATTDAELAEIRPPAARAHDTSAAHPFTPNPDRVAQHLENDARRWRDERVTACVAPPPRIADSTWLKSQMQHCFDDARDDLRINFTAADEAAPPVRLHHVFAAEDPARCLDPAHLLAARYPESDDQRQQRQAARVGLLHAELAAGIGDLAAAESRLATVLAAPQDPALALAAHEALARVRFAAGRRRAAWDAIDAAFTAAIAAAPAKLPDQTSAALDLQIVLGAATGVARQAQLSLIDGHEISPALPLPELVRRSVNDDDGVPFWRQPLVGLTTQIADRLLPRLAVAAEAWADLGEFDAAEDAARRGLAIAAVHPERSVLIVDLLLVLGRAYVGMGLLDRGEETLLRARRIVEPSADSAVLARRGRLQLALVELRLARGDREGAARELAVAEDMSQESSALDDRHAPALALARGRLLALRGDLAGATHHLGLARDGLADSHGIARLRRVDAGVELARLALAEGRFADAEAGLREALRNSEALVGAAHVSQLPIVALLGRSQHALGDLEAARTSLARARDLLAARVAAAEARAAQPDPLAHTLGAMKPAPDLAFAFLPVPPAPDARDPELRELAALLGEVPR</sequence>
<feature type="region of interest" description="Disordered" evidence="6">
    <location>
        <begin position="14"/>
        <end position="39"/>
    </location>
</feature>
<dbReference type="GO" id="GO:0016301">
    <property type="term" value="F:kinase activity"/>
    <property type="evidence" value="ECO:0007669"/>
    <property type="project" value="UniProtKB-KW"/>
</dbReference>
<dbReference type="Gene3D" id="3.30.200.20">
    <property type="entry name" value="Phosphorylase Kinase, domain 1"/>
    <property type="match status" value="1"/>
</dbReference>
<evidence type="ECO:0000313" key="9">
    <source>
        <dbReference type="EMBL" id="MDC0675963.1"/>
    </source>
</evidence>
<reference evidence="9 10" key="1">
    <citation type="submission" date="2022-11" db="EMBL/GenBank/DDBJ databases">
        <title>Minimal conservation of predation-associated metabolite biosynthetic gene clusters underscores biosynthetic potential of Myxococcota including descriptions for ten novel species: Archangium lansinium sp. nov., Myxococcus landrumus sp. nov., Nannocystis bai.</title>
        <authorList>
            <person name="Ahearne A."/>
            <person name="Stevens C."/>
            <person name="Dowd S."/>
        </authorList>
    </citation>
    <scope>NUCLEOTIDE SEQUENCE [LARGE SCALE GENOMIC DNA]</scope>
    <source>
        <strain evidence="9 10">NCELM</strain>
    </source>
</reference>
<evidence type="ECO:0000256" key="7">
    <source>
        <dbReference type="SAM" id="Phobius"/>
    </source>
</evidence>
<dbReference type="InterPro" id="IPR011990">
    <property type="entry name" value="TPR-like_helical_dom_sf"/>
</dbReference>
<dbReference type="PANTHER" id="PTHR43289:SF6">
    <property type="entry name" value="SERINE_THREONINE-PROTEIN KINASE NEKL-3"/>
    <property type="match status" value="1"/>
</dbReference>
<dbReference type="PANTHER" id="PTHR43289">
    <property type="entry name" value="MITOGEN-ACTIVATED PROTEIN KINASE KINASE KINASE 20-RELATED"/>
    <property type="match status" value="1"/>
</dbReference>
<gene>
    <name evidence="9" type="ORF">POL58_49995</name>
</gene>
<dbReference type="PROSITE" id="PS00107">
    <property type="entry name" value="PROTEIN_KINASE_ATP"/>
    <property type="match status" value="1"/>
</dbReference>
<keyword evidence="2 5" id="KW-0547">Nucleotide-binding</keyword>
<dbReference type="PROSITE" id="PS50011">
    <property type="entry name" value="PROTEIN_KINASE_DOM"/>
    <property type="match status" value="1"/>
</dbReference>
<dbReference type="EMBL" id="JAQNDN010000028">
    <property type="protein sequence ID" value="MDC0675963.1"/>
    <property type="molecule type" value="Genomic_DNA"/>
</dbReference>
<dbReference type="InterPro" id="IPR017441">
    <property type="entry name" value="Protein_kinase_ATP_BS"/>
</dbReference>
<dbReference type="InterPro" id="IPR000719">
    <property type="entry name" value="Prot_kinase_dom"/>
</dbReference>
<dbReference type="SUPFAM" id="SSF56112">
    <property type="entry name" value="Protein kinase-like (PK-like)"/>
    <property type="match status" value="1"/>
</dbReference>
<evidence type="ECO:0000256" key="2">
    <source>
        <dbReference type="ARBA" id="ARBA00022741"/>
    </source>
</evidence>
<feature type="binding site" evidence="5">
    <location>
        <position position="99"/>
    </location>
    <ligand>
        <name>ATP</name>
        <dbReference type="ChEBI" id="CHEBI:30616"/>
    </ligand>
</feature>
<protein>
    <submittedName>
        <fullName evidence="9">Protein kinase</fullName>
    </submittedName>
</protein>
<dbReference type="InterPro" id="IPR008271">
    <property type="entry name" value="Ser/Thr_kinase_AS"/>
</dbReference>
<dbReference type="InterPro" id="IPR011009">
    <property type="entry name" value="Kinase-like_dom_sf"/>
</dbReference>
<accession>A0ABT5BQG4</accession>
<feature type="domain" description="Protein kinase" evidence="8">
    <location>
        <begin position="70"/>
        <end position="348"/>
    </location>
</feature>
<keyword evidence="4 5" id="KW-0067">ATP-binding</keyword>
<evidence type="ECO:0000256" key="6">
    <source>
        <dbReference type="SAM" id="MobiDB-lite"/>
    </source>
</evidence>
<evidence type="ECO:0000256" key="1">
    <source>
        <dbReference type="ARBA" id="ARBA00022679"/>
    </source>
</evidence>
<evidence type="ECO:0000256" key="5">
    <source>
        <dbReference type="PROSITE-ProRule" id="PRU10141"/>
    </source>
</evidence>
<keyword evidence="3 9" id="KW-0418">Kinase</keyword>
<name>A0ABT5BQG4_9BACT</name>
<keyword evidence="10" id="KW-1185">Reference proteome</keyword>
<organism evidence="9 10">
    <name type="scientific">Nannocystis radixulma</name>
    <dbReference type="NCBI Taxonomy" id="2995305"/>
    <lineage>
        <taxon>Bacteria</taxon>
        <taxon>Pseudomonadati</taxon>
        <taxon>Myxococcota</taxon>
        <taxon>Polyangia</taxon>
        <taxon>Nannocystales</taxon>
        <taxon>Nannocystaceae</taxon>
        <taxon>Nannocystis</taxon>
    </lineage>
</organism>
<comment type="caution">
    <text evidence="9">The sequence shown here is derived from an EMBL/GenBank/DDBJ whole genome shotgun (WGS) entry which is preliminary data.</text>
</comment>
<dbReference type="CDD" id="cd14014">
    <property type="entry name" value="STKc_PknB_like"/>
    <property type="match status" value="1"/>
</dbReference>
<keyword evidence="7" id="KW-0812">Transmembrane</keyword>
<dbReference type="Gene3D" id="1.25.40.10">
    <property type="entry name" value="Tetratricopeptide repeat domain"/>
    <property type="match status" value="1"/>
</dbReference>
<evidence type="ECO:0000256" key="4">
    <source>
        <dbReference type="ARBA" id="ARBA00022840"/>
    </source>
</evidence>
<evidence type="ECO:0000259" key="8">
    <source>
        <dbReference type="PROSITE" id="PS50011"/>
    </source>
</evidence>
<keyword evidence="7" id="KW-0472">Membrane</keyword>
<evidence type="ECO:0000256" key="3">
    <source>
        <dbReference type="ARBA" id="ARBA00022777"/>
    </source>
</evidence>
<dbReference type="Pfam" id="PF00069">
    <property type="entry name" value="Pkinase"/>
    <property type="match status" value="1"/>
</dbReference>
<keyword evidence="1" id="KW-0808">Transferase</keyword>
<dbReference type="RefSeq" id="WP_272011660.1">
    <property type="nucleotide sequence ID" value="NZ_JAQNDN010000028.1"/>
</dbReference>
<dbReference type="PROSITE" id="PS00108">
    <property type="entry name" value="PROTEIN_KINASE_ST"/>
    <property type="match status" value="1"/>
</dbReference>
<feature type="transmembrane region" description="Helical" evidence="7">
    <location>
        <begin position="347"/>
        <end position="367"/>
    </location>
</feature>